<evidence type="ECO:0000313" key="3">
    <source>
        <dbReference type="EMBL" id="GLL09133.1"/>
    </source>
</evidence>
<dbReference type="EMBL" id="BSFQ01000001">
    <property type="protein sequence ID" value="GLL09133.1"/>
    <property type="molecule type" value="Genomic_DNA"/>
</dbReference>
<gene>
    <name evidence="3" type="ORF">GCM10017577_02730</name>
</gene>
<dbReference type="InterPro" id="IPR001387">
    <property type="entry name" value="Cro/C1-type_HTH"/>
</dbReference>
<dbReference type="RefSeq" id="WP_156067293.1">
    <property type="nucleotide sequence ID" value="NZ_BAAAUZ010000015.1"/>
</dbReference>
<reference evidence="3" key="2">
    <citation type="submission" date="2023-01" db="EMBL/GenBank/DDBJ databases">
        <authorList>
            <person name="Sun Q."/>
            <person name="Evtushenko L."/>
        </authorList>
    </citation>
    <scope>NUCLEOTIDE SEQUENCE</scope>
    <source>
        <strain evidence="3">VKM Ac-1069</strain>
    </source>
</reference>
<feature type="compositionally biased region" description="Basic and acidic residues" evidence="1">
    <location>
        <begin position="148"/>
        <end position="157"/>
    </location>
</feature>
<reference evidence="3" key="1">
    <citation type="journal article" date="2014" name="Int. J. Syst. Evol. Microbiol.">
        <title>Complete genome sequence of Corynebacterium casei LMG S-19264T (=DSM 44701T), isolated from a smear-ripened cheese.</title>
        <authorList>
            <consortium name="US DOE Joint Genome Institute (JGI-PGF)"/>
            <person name="Walter F."/>
            <person name="Albersmeier A."/>
            <person name="Kalinowski J."/>
            <person name="Ruckert C."/>
        </authorList>
    </citation>
    <scope>NUCLEOTIDE SEQUENCE</scope>
    <source>
        <strain evidence="3">VKM Ac-1069</strain>
    </source>
</reference>
<organism evidence="3 4">
    <name type="scientific">Pseudonocardia halophobica</name>
    <dbReference type="NCBI Taxonomy" id="29401"/>
    <lineage>
        <taxon>Bacteria</taxon>
        <taxon>Bacillati</taxon>
        <taxon>Actinomycetota</taxon>
        <taxon>Actinomycetes</taxon>
        <taxon>Pseudonocardiales</taxon>
        <taxon>Pseudonocardiaceae</taxon>
        <taxon>Pseudonocardia</taxon>
    </lineage>
</organism>
<dbReference type="PROSITE" id="PS50943">
    <property type="entry name" value="HTH_CROC1"/>
    <property type="match status" value="1"/>
</dbReference>
<accession>A0A9W6NU15</accession>
<protein>
    <recommendedName>
        <fullName evidence="2">HTH cro/C1-type domain-containing protein</fullName>
    </recommendedName>
</protein>
<name>A0A9W6NU15_9PSEU</name>
<sequence>MSPKLRNLGSKREREELRRQMLNQGFSVRDISIEMSRRWYLRPRAAFRHANGFSQDELADRCNDALADPAARISGKRISDYENWPSGGSKPTVSTLLIIASVLKAEISDLVDTQDRQHFSADDLSLIQGIERTILGEKAPGAGAPQARRTESGLDEARPVNRSGDKTLRNLVMAAAEDSSRHVEKAEVSHVEDLTITELNDEVDRIARVFLHADPVPAFGEMIRLRDRAYRLLERRQYPRQTNDLYFAVGKLSCLLGDASNNFGFKEAASEQFRAAWAYGQIIGDSSLQAWVRGAQSFAAFTADRPRESARLAESGLSIAANPGARLRLHSLRGLALAADGDREGTLHALRLGAAERERADGSDGLSERVRGMFSCTEAKQEYYAATALNLIREPLNAESHAMRAIALYEQGPIEERAYGNEAVARVDVSTARLALGDLSGAASALEPILSLSNSRRVDWLRPRLQIVRGQLANARYRRSRDGIDLADRIEDFTTDLAGRSLPGKNL</sequence>
<feature type="region of interest" description="Disordered" evidence="1">
    <location>
        <begin position="138"/>
        <end position="157"/>
    </location>
</feature>
<dbReference type="CDD" id="cd00093">
    <property type="entry name" value="HTH_XRE"/>
    <property type="match status" value="1"/>
</dbReference>
<evidence type="ECO:0000259" key="2">
    <source>
        <dbReference type="PROSITE" id="PS50943"/>
    </source>
</evidence>
<dbReference type="AlphaFoldDB" id="A0A9W6NU15"/>
<comment type="caution">
    <text evidence="3">The sequence shown here is derived from an EMBL/GenBank/DDBJ whole genome shotgun (WGS) entry which is preliminary data.</text>
</comment>
<proteinExistence type="predicted"/>
<feature type="domain" description="HTH cro/C1-type" evidence="2">
    <location>
        <begin position="48"/>
        <end position="110"/>
    </location>
</feature>
<dbReference type="Proteomes" id="UP001143463">
    <property type="component" value="Unassembled WGS sequence"/>
</dbReference>
<dbReference type="GO" id="GO:0003677">
    <property type="term" value="F:DNA binding"/>
    <property type="evidence" value="ECO:0007669"/>
    <property type="project" value="InterPro"/>
</dbReference>
<evidence type="ECO:0000313" key="4">
    <source>
        <dbReference type="Proteomes" id="UP001143463"/>
    </source>
</evidence>
<evidence type="ECO:0000256" key="1">
    <source>
        <dbReference type="SAM" id="MobiDB-lite"/>
    </source>
</evidence>
<dbReference type="Gene3D" id="1.10.260.40">
    <property type="entry name" value="lambda repressor-like DNA-binding domains"/>
    <property type="match status" value="1"/>
</dbReference>
<dbReference type="SUPFAM" id="SSF47413">
    <property type="entry name" value="lambda repressor-like DNA-binding domains"/>
    <property type="match status" value="1"/>
</dbReference>
<dbReference type="InterPro" id="IPR010982">
    <property type="entry name" value="Lambda_DNA-bd_dom_sf"/>
</dbReference>
<keyword evidence="4" id="KW-1185">Reference proteome</keyword>